<sequence length="159" mass="17393">MRRFVPIVAQVFLCIAILAAAPSAFAQQEPDAVVGEIYTSYEDNGLGVSPTDPALRDRFSARLQALLAEEDDRIDRDGIGNLDFDVFVDAQDFDITGIEIGTPEISGDKAEVAVGLLNFGQPRKFRYLLVMEDGAWRIDDIVAVSDDMPWTLSVLLAGN</sequence>
<evidence type="ECO:0000256" key="1">
    <source>
        <dbReference type="SAM" id="SignalP"/>
    </source>
</evidence>
<feature type="domain" description="DUF3828" evidence="2">
    <location>
        <begin position="30"/>
        <end position="143"/>
    </location>
</feature>
<reference evidence="3 4" key="1">
    <citation type="submission" date="2022-04" db="EMBL/GenBank/DDBJ databases">
        <authorList>
            <person name="Ye Y.-Q."/>
            <person name="Du Z.-J."/>
        </authorList>
    </citation>
    <scope>NUCLEOTIDE SEQUENCE [LARGE SCALE GENOMIC DNA]</scope>
    <source>
        <strain evidence="3 4">A6E488</strain>
    </source>
</reference>
<gene>
    <name evidence="3" type="ORF">MUB46_12040</name>
</gene>
<keyword evidence="4" id="KW-1185">Reference proteome</keyword>
<evidence type="ECO:0000313" key="3">
    <source>
        <dbReference type="EMBL" id="MCT8972589.1"/>
    </source>
</evidence>
<dbReference type="Gene3D" id="3.10.450.50">
    <property type="match status" value="1"/>
</dbReference>
<dbReference type="EMBL" id="JALIDZ010000005">
    <property type="protein sequence ID" value="MCT8972589.1"/>
    <property type="molecule type" value="Genomic_DNA"/>
</dbReference>
<keyword evidence="1" id="KW-0732">Signal</keyword>
<name>A0AAW5R1W2_9HYPH</name>
<dbReference type="Proteomes" id="UP001320898">
    <property type="component" value="Unassembled WGS sequence"/>
</dbReference>
<proteinExistence type="predicted"/>
<evidence type="ECO:0000313" key="4">
    <source>
        <dbReference type="Proteomes" id="UP001320898"/>
    </source>
</evidence>
<protein>
    <submittedName>
        <fullName evidence="3">YbjP/YqhG family protein</fullName>
    </submittedName>
</protein>
<organism evidence="3 4">
    <name type="scientific">Microbaculum marinisediminis</name>
    <dbReference type="NCBI Taxonomy" id="2931392"/>
    <lineage>
        <taxon>Bacteria</taxon>
        <taxon>Pseudomonadati</taxon>
        <taxon>Pseudomonadota</taxon>
        <taxon>Alphaproteobacteria</taxon>
        <taxon>Hyphomicrobiales</taxon>
        <taxon>Tepidamorphaceae</taxon>
        <taxon>Microbaculum</taxon>
    </lineage>
</organism>
<dbReference type="AlphaFoldDB" id="A0AAW5R1W2"/>
<dbReference type="Pfam" id="PF12883">
    <property type="entry name" value="DUF3828"/>
    <property type="match status" value="1"/>
</dbReference>
<feature type="chain" id="PRO_5043868299" evidence="1">
    <location>
        <begin position="27"/>
        <end position="159"/>
    </location>
</feature>
<evidence type="ECO:0000259" key="2">
    <source>
        <dbReference type="Pfam" id="PF12883"/>
    </source>
</evidence>
<accession>A0AAW5R1W2</accession>
<comment type="caution">
    <text evidence="3">The sequence shown here is derived from an EMBL/GenBank/DDBJ whole genome shotgun (WGS) entry which is preliminary data.</text>
</comment>
<dbReference type="RefSeq" id="WP_261616171.1">
    <property type="nucleotide sequence ID" value="NZ_JALIDZ010000005.1"/>
</dbReference>
<feature type="signal peptide" evidence="1">
    <location>
        <begin position="1"/>
        <end position="26"/>
    </location>
</feature>
<dbReference type="InterPro" id="IPR024289">
    <property type="entry name" value="DUF3828"/>
</dbReference>